<dbReference type="PANTHER" id="PTHR10909:SF352">
    <property type="entry name" value="ACYL-COENZYME A OXIDASE-LIKE PROTEIN"/>
    <property type="match status" value="1"/>
</dbReference>
<keyword evidence="4" id="KW-0274">FAD</keyword>
<dbReference type="Pfam" id="PF22924">
    <property type="entry name" value="ACOX_C_alpha1"/>
    <property type="match status" value="1"/>
</dbReference>
<dbReference type="InterPro" id="IPR036250">
    <property type="entry name" value="AcylCo_DH-like_C"/>
</dbReference>
<evidence type="ECO:0000256" key="6">
    <source>
        <dbReference type="SAM" id="MobiDB-lite"/>
    </source>
</evidence>
<dbReference type="EMBL" id="BMKV01000003">
    <property type="protein sequence ID" value="GGI82383.1"/>
    <property type="molecule type" value="Genomic_DNA"/>
</dbReference>
<proteinExistence type="inferred from homology"/>
<keyword evidence="5" id="KW-0560">Oxidoreductase</keyword>
<dbReference type="PANTHER" id="PTHR10909">
    <property type="entry name" value="ELECTRON TRANSPORT OXIDOREDUCTASE"/>
    <property type="match status" value="1"/>
</dbReference>
<evidence type="ECO:0000256" key="3">
    <source>
        <dbReference type="ARBA" id="ARBA00022630"/>
    </source>
</evidence>
<accession>A0ABQ2CFV2</accession>
<evidence type="ECO:0000313" key="10">
    <source>
        <dbReference type="EMBL" id="GGI82383.1"/>
    </source>
</evidence>
<evidence type="ECO:0000256" key="2">
    <source>
        <dbReference type="ARBA" id="ARBA00006288"/>
    </source>
</evidence>
<dbReference type="RefSeq" id="WP_188729731.1">
    <property type="nucleotide sequence ID" value="NZ_BMKV01000003.1"/>
</dbReference>
<comment type="similarity">
    <text evidence="2">Belongs to the acyl-CoA oxidase family.</text>
</comment>
<name>A0ABQ2CFV2_9MICC</name>
<sequence length="703" mass="76758">MTEVVDRPAGKGQRPAAAKPAPGPSRAQPAVDVEALGRQLLGKWADVRLQARELAARPELHKIEGLTHTEHRKRVFGQLRYLVENEAVHRAFPAALGGSDDHGGNIAGFEELVVADPSLQIKAGVQWGLFGSAVMHLGTAGHHARWLPGIMNLDIPGCFAMTETGHGSDVASIATTATYDPATEEFVVHTPFRAAWKDYIGNAATDGLGAVVFAQLVTRGVNHGVHAFYVDLRDPETKDFLPGIGGEDDGIKGGLNGIDNGRLHFTDVRIPRTNLLNRYGDVAPDGTYSSPIASPGRRFFTMLGTLVQGRVSLDGAAVAASKVALKAAIGYATERRQFNASSHTDEEVLLDYQRHQRRLFTRLATTYAAGFAHEQLLEKFDDVFSGAHDTDEDRQDLETLAAALKALSTWHALDTLQECREACGGAGFLIENRFASLRADLDVYATFEGDNTVLLQLVAKRLLADYAKEFRNVDFGVMARYVVGQATGAAIHRTGLRQVAQFMADTGSVQRAAIALRDEAGQRALLTDRVQTMVAEAAGSLRGSNRLSQEKGAALFNRHQNELIDAAQAHAELLQWEAFTDALREVEDPGTRMVLTWLRDLFGLSLIEKNLSWYLMNGRLSMQRGRTVGEYINRLLVKIRPHALDLVEAFGYGEDHVRAAVATGAEKERQDEARAYFRSQRASGQAPVDEKVLLARTAAAKRN</sequence>
<comment type="caution">
    <text evidence="10">The sequence shown here is derived from an EMBL/GenBank/DDBJ whole genome shotgun (WGS) entry which is preliminary data.</text>
</comment>
<evidence type="ECO:0000259" key="9">
    <source>
        <dbReference type="Pfam" id="PF22924"/>
    </source>
</evidence>
<dbReference type="InterPro" id="IPR002655">
    <property type="entry name" value="Acyl-CoA_oxidase_C"/>
</dbReference>
<dbReference type="PIRSF" id="PIRSF000168">
    <property type="entry name" value="Acyl-CoA_oxidase"/>
    <property type="match status" value="1"/>
</dbReference>
<evidence type="ECO:0000256" key="5">
    <source>
        <dbReference type="ARBA" id="ARBA00023002"/>
    </source>
</evidence>
<reference evidence="11" key="1">
    <citation type="journal article" date="2019" name="Int. J. Syst. Evol. Microbiol.">
        <title>The Global Catalogue of Microorganisms (GCM) 10K type strain sequencing project: providing services to taxonomists for standard genome sequencing and annotation.</title>
        <authorList>
            <consortium name="The Broad Institute Genomics Platform"/>
            <consortium name="The Broad Institute Genome Sequencing Center for Infectious Disease"/>
            <person name="Wu L."/>
            <person name="Ma J."/>
        </authorList>
    </citation>
    <scope>NUCLEOTIDE SEQUENCE [LARGE SCALE GENOMIC DNA]</scope>
    <source>
        <strain evidence="11">CGMCC 1.3601</strain>
    </source>
</reference>
<evidence type="ECO:0000259" key="8">
    <source>
        <dbReference type="Pfam" id="PF02770"/>
    </source>
</evidence>
<comment type="cofactor">
    <cofactor evidence="1">
        <name>FAD</name>
        <dbReference type="ChEBI" id="CHEBI:57692"/>
    </cofactor>
</comment>
<dbReference type="InterPro" id="IPR012258">
    <property type="entry name" value="Acyl-CoA_oxidase"/>
</dbReference>
<keyword evidence="3" id="KW-0285">Flavoprotein</keyword>
<dbReference type="SUPFAM" id="SSF56645">
    <property type="entry name" value="Acyl-CoA dehydrogenase NM domain-like"/>
    <property type="match status" value="1"/>
</dbReference>
<feature type="domain" description="Acyl-CoA oxidase C-terminal" evidence="7">
    <location>
        <begin position="528"/>
        <end position="659"/>
    </location>
</feature>
<dbReference type="Pfam" id="PF02770">
    <property type="entry name" value="Acyl-CoA_dh_M"/>
    <property type="match status" value="1"/>
</dbReference>
<feature type="domain" description="Acyl-CoA oxidase C-alpha1" evidence="9">
    <location>
        <begin position="304"/>
        <end position="463"/>
    </location>
</feature>
<protein>
    <submittedName>
        <fullName evidence="10">Acyl-CoA dehydrogenase</fullName>
    </submittedName>
</protein>
<keyword evidence="11" id="KW-1185">Reference proteome</keyword>
<dbReference type="Gene3D" id="2.40.110.10">
    <property type="entry name" value="Butyryl-CoA Dehydrogenase, subunit A, domain 2"/>
    <property type="match status" value="1"/>
</dbReference>
<feature type="region of interest" description="Disordered" evidence="6">
    <location>
        <begin position="1"/>
        <end position="29"/>
    </location>
</feature>
<dbReference type="SUPFAM" id="SSF47203">
    <property type="entry name" value="Acyl-CoA dehydrogenase C-terminal domain-like"/>
    <property type="match status" value="2"/>
</dbReference>
<feature type="domain" description="Acyl-CoA oxidase/dehydrogenase middle" evidence="8">
    <location>
        <begin position="158"/>
        <end position="268"/>
    </location>
</feature>
<dbReference type="InterPro" id="IPR006091">
    <property type="entry name" value="Acyl-CoA_Oxase/DH_mid-dom"/>
</dbReference>
<evidence type="ECO:0000313" key="11">
    <source>
        <dbReference type="Proteomes" id="UP000658754"/>
    </source>
</evidence>
<evidence type="ECO:0000259" key="7">
    <source>
        <dbReference type="Pfam" id="PF01756"/>
    </source>
</evidence>
<dbReference type="Proteomes" id="UP000658754">
    <property type="component" value="Unassembled WGS sequence"/>
</dbReference>
<dbReference type="InterPro" id="IPR009100">
    <property type="entry name" value="AcylCoA_DH/oxidase_NM_dom_sf"/>
</dbReference>
<evidence type="ECO:0000256" key="1">
    <source>
        <dbReference type="ARBA" id="ARBA00001974"/>
    </source>
</evidence>
<dbReference type="Gene3D" id="1.20.140.10">
    <property type="entry name" value="Butyryl-CoA Dehydrogenase, subunit A, domain 3"/>
    <property type="match status" value="2"/>
</dbReference>
<evidence type="ECO:0000256" key="4">
    <source>
        <dbReference type="ARBA" id="ARBA00022827"/>
    </source>
</evidence>
<gene>
    <name evidence="10" type="ORF">GCM10007175_19740</name>
</gene>
<organism evidence="10 11">
    <name type="scientific">Pseudarthrobacter scleromae</name>
    <dbReference type="NCBI Taxonomy" id="158897"/>
    <lineage>
        <taxon>Bacteria</taxon>
        <taxon>Bacillati</taxon>
        <taxon>Actinomycetota</taxon>
        <taxon>Actinomycetes</taxon>
        <taxon>Micrococcales</taxon>
        <taxon>Micrococcaceae</taxon>
        <taxon>Pseudarthrobacter</taxon>
    </lineage>
</organism>
<dbReference type="Pfam" id="PF01756">
    <property type="entry name" value="ACOX"/>
    <property type="match status" value="1"/>
</dbReference>
<dbReference type="InterPro" id="IPR046373">
    <property type="entry name" value="Acyl-CoA_Oxase/DH_mid-dom_sf"/>
</dbReference>
<dbReference type="InterPro" id="IPR055060">
    <property type="entry name" value="ACOX_C_alpha1"/>
</dbReference>